<accession>A0ACC2S6Z0</accession>
<comment type="caution">
    <text evidence="1">The sequence shown here is derived from an EMBL/GenBank/DDBJ whole genome shotgun (WGS) entry which is preliminary data.</text>
</comment>
<keyword evidence="2" id="KW-1185">Reference proteome</keyword>
<gene>
    <name evidence="1" type="ORF">DSO57_1015369</name>
</gene>
<sequence length="168" mass="18905">MSSSQTGPWPPLVSPHSTLSIAMYMSMYYILTYFAGSFGRYNIHAKVFCWLMAVYPIVTALPGFQFTNLLLYIIQVVPTVTGYYSIDKFFGKNKENLICWLDHTATKLCASRIPHEKWVQEASKRRTRLQLTGLPPGLAHKLMTSLTTGKSSKRTSPTIFASTNPSKT</sequence>
<name>A0ACC2S6Z0_9FUNG</name>
<organism evidence="1 2">
    <name type="scientific">Entomophthora muscae</name>
    <dbReference type="NCBI Taxonomy" id="34485"/>
    <lineage>
        <taxon>Eukaryota</taxon>
        <taxon>Fungi</taxon>
        <taxon>Fungi incertae sedis</taxon>
        <taxon>Zoopagomycota</taxon>
        <taxon>Entomophthoromycotina</taxon>
        <taxon>Entomophthoromycetes</taxon>
        <taxon>Entomophthorales</taxon>
        <taxon>Entomophthoraceae</taxon>
        <taxon>Entomophthora</taxon>
    </lineage>
</organism>
<dbReference type="Proteomes" id="UP001165960">
    <property type="component" value="Unassembled WGS sequence"/>
</dbReference>
<protein>
    <submittedName>
        <fullName evidence="1">Uncharacterized protein</fullName>
    </submittedName>
</protein>
<evidence type="ECO:0000313" key="1">
    <source>
        <dbReference type="EMBL" id="KAJ9058143.1"/>
    </source>
</evidence>
<proteinExistence type="predicted"/>
<reference evidence="1" key="1">
    <citation type="submission" date="2022-04" db="EMBL/GenBank/DDBJ databases">
        <title>Genome of the entomopathogenic fungus Entomophthora muscae.</title>
        <authorList>
            <person name="Elya C."/>
            <person name="Lovett B.R."/>
            <person name="Lee E."/>
            <person name="Macias A.M."/>
            <person name="Hajek A.E."/>
            <person name="De Bivort B.L."/>
            <person name="Kasson M.T."/>
            <person name="De Fine Licht H.H."/>
            <person name="Stajich J.E."/>
        </authorList>
    </citation>
    <scope>NUCLEOTIDE SEQUENCE</scope>
    <source>
        <strain evidence="1">Berkeley</strain>
    </source>
</reference>
<evidence type="ECO:0000313" key="2">
    <source>
        <dbReference type="Proteomes" id="UP001165960"/>
    </source>
</evidence>
<dbReference type="EMBL" id="QTSX02005740">
    <property type="protein sequence ID" value="KAJ9058143.1"/>
    <property type="molecule type" value="Genomic_DNA"/>
</dbReference>